<dbReference type="InterPro" id="IPR000440">
    <property type="entry name" value="NADH_UbQ/plastoQ_OxRdtase_su3"/>
</dbReference>
<keyword evidence="9 10" id="KW-0496">Mitochondrion</keyword>
<name>A0A7S4YYV1_9HEMI</name>
<reference evidence="10" key="2">
    <citation type="journal article" date="2020" name="Genomics">
        <title>Contribution to the mitogenome diversity in Delphacinae: Phylogenetic and ecological implications.</title>
        <authorList>
            <person name="Huang Y.-X."/>
            <person name="Ren F.-J."/>
            <person name="Bartlett C.R."/>
            <person name="Wei Y.-S."/>
            <person name="Qin D.-Z."/>
        </authorList>
    </citation>
    <scope>NUCLEOTIDE SEQUENCE</scope>
</reference>
<dbReference type="InterPro" id="IPR038430">
    <property type="entry name" value="NDAH_ubi_oxred_su3_sf"/>
</dbReference>
<dbReference type="GO" id="GO:0031966">
    <property type="term" value="C:mitochondrial membrane"/>
    <property type="evidence" value="ECO:0007669"/>
    <property type="project" value="UniProtKB-SubCell"/>
</dbReference>
<dbReference type="AlphaFoldDB" id="A0A7S4YYV1"/>
<evidence type="ECO:0000256" key="1">
    <source>
        <dbReference type="ARBA" id="ARBA00004370"/>
    </source>
</evidence>
<evidence type="ECO:0000256" key="8">
    <source>
        <dbReference type="ARBA" id="ARBA00049551"/>
    </source>
</evidence>
<sequence length="116" mass="13636">MNMYKSILVSMMILIIMMTLSFLISKKSTLDLNKTSPFECGFSKILSPRMSFSIQFFMIAIIFLMFDVELTLILPFITSFKMMKFSQWFFSGLLIILMILYGLVHEWMNGIIEWSK</sequence>
<keyword evidence="9" id="KW-0249">Electron transport</keyword>
<evidence type="ECO:0000313" key="10">
    <source>
        <dbReference type="EMBL" id="QBZ38075.1"/>
    </source>
</evidence>
<reference evidence="10" key="1">
    <citation type="submission" date="2018-05" db="EMBL/GenBank/DDBJ databases">
        <authorList>
            <person name="Huang Y."/>
            <person name="Qin D."/>
        </authorList>
    </citation>
    <scope>NUCLEOTIDE SEQUENCE</scope>
</reference>
<evidence type="ECO:0000256" key="9">
    <source>
        <dbReference type="RuleBase" id="RU003640"/>
    </source>
</evidence>
<keyword evidence="9" id="KW-0520">NAD</keyword>
<evidence type="ECO:0000256" key="5">
    <source>
        <dbReference type="ARBA" id="ARBA00022692"/>
    </source>
</evidence>
<evidence type="ECO:0000256" key="2">
    <source>
        <dbReference type="ARBA" id="ARBA00008472"/>
    </source>
</evidence>
<dbReference type="PANTHER" id="PTHR11058">
    <property type="entry name" value="NADH-UBIQUINONE OXIDOREDUCTASE CHAIN 3"/>
    <property type="match status" value="1"/>
</dbReference>
<geneLocation type="mitochondrion" evidence="10"/>
<dbReference type="Pfam" id="PF00507">
    <property type="entry name" value="Oxidored_q4"/>
    <property type="match status" value="1"/>
</dbReference>
<keyword evidence="9" id="KW-1278">Translocase</keyword>
<organism evidence="10">
    <name type="scientific">Bambusiphaga luodianensis</name>
    <dbReference type="NCBI Taxonomy" id="871414"/>
    <lineage>
        <taxon>Eukaryota</taxon>
        <taxon>Metazoa</taxon>
        <taxon>Ecdysozoa</taxon>
        <taxon>Arthropoda</taxon>
        <taxon>Hexapoda</taxon>
        <taxon>Insecta</taxon>
        <taxon>Pterygota</taxon>
        <taxon>Neoptera</taxon>
        <taxon>Paraneoptera</taxon>
        <taxon>Hemiptera</taxon>
        <taxon>Auchenorrhyncha</taxon>
        <taxon>Fulgoroidea</taxon>
        <taxon>Delphacidae</taxon>
        <taxon>Delphacinae</taxon>
        <taxon>Bambusiphaga</taxon>
    </lineage>
</organism>
<keyword evidence="9" id="KW-0679">Respiratory chain</keyword>
<feature type="transmembrane region" description="Helical" evidence="9">
    <location>
        <begin position="52"/>
        <end position="76"/>
    </location>
</feature>
<keyword evidence="6 9" id="KW-1133">Transmembrane helix</keyword>
<proteinExistence type="inferred from homology"/>
<dbReference type="PANTHER" id="PTHR11058:SF9">
    <property type="entry name" value="NADH-UBIQUINONE OXIDOREDUCTASE CHAIN 3"/>
    <property type="match status" value="1"/>
</dbReference>
<feature type="transmembrane region" description="Helical" evidence="9">
    <location>
        <begin position="88"/>
        <end position="108"/>
    </location>
</feature>
<comment type="similarity">
    <text evidence="2 9">Belongs to the complex I subunit 3 family.</text>
</comment>
<keyword evidence="5 9" id="KW-0812">Transmembrane</keyword>
<feature type="transmembrane region" description="Helical" evidence="9">
    <location>
        <begin position="7"/>
        <end position="24"/>
    </location>
</feature>
<comment type="subcellular location">
    <subcellularLocation>
        <location evidence="1">Membrane</location>
    </subcellularLocation>
    <subcellularLocation>
        <location evidence="9">Mitochondrion membrane</location>
        <topology evidence="9">Multi-pass membrane protein</topology>
    </subcellularLocation>
</comment>
<keyword evidence="4 9" id="KW-0813">Transport</keyword>
<dbReference type="Gene3D" id="1.20.58.1610">
    <property type="entry name" value="NADH:ubiquinone/plastoquinone oxidoreductase, chain 3"/>
    <property type="match status" value="1"/>
</dbReference>
<dbReference type="EMBL" id="MH293454">
    <property type="protein sequence ID" value="QBZ38075.1"/>
    <property type="molecule type" value="Genomic_DNA"/>
</dbReference>
<gene>
    <name evidence="10" type="primary">ND3</name>
</gene>
<comment type="function">
    <text evidence="9">Core subunit of the mitochondrial membrane respiratory chain NADH dehydrogenase (Complex I) which catalyzes electron transfer from NADH through the respiratory chain, using ubiquinone as an electron acceptor. Essential for the catalytic activity of complex I.</text>
</comment>
<keyword evidence="9" id="KW-0830">Ubiquinone</keyword>
<evidence type="ECO:0000256" key="4">
    <source>
        <dbReference type="ARBA" id="ARBA00022448"/>
    </source>
</evidence>
<dbReference type="EC" id="7.1.1.2" evidence="9"/>
<keyword evidence="7 9" id="KW-0472">Membrane</keyword>
<dbReference type="GO" id="GO:0030964">
    <property type="term" value="C:NADH dehydrogenase complex"/>
    <property type="evidence" value="ECO:0007669"/>
    <property type="project" value="TreeGrafter"/>
</dbReference>
<protein>
    <recommendedName>
        <fullName evidence="3 9">NADH-ubiquinone oxidoreductase chain 3</fullName>
        <ecNumber evidence="9">7.1.1.2</ecNumber>
    </recommendedName>
</protein>
<evidence type="ECO:0000256" key="7">
    <source>
        <dbReference type="ARBA" id="ARBA00023136"/>
    </source>
</evidence>
<dbReference type="GO" id="GO:0008137">
    <property type="term" value="F:NADH dehydrogenase (ubiquinone) activity"/>
    <property type="evidence" value="ECO:0007669"/>
    <property type="project" value="UniProtKB-UniRule"/>
</dbReference>
<evidence type="ECO:0000256" key="6">
    <source>
        <dbReference type="ARBA" id="ARBA00022989"/>
    </source>
</evidence>
<comment type="catalytic activity">
    <reaction evidence="8 9">
        <text>a ubiquinone + NADH + 5 H(+)(in) = a ubiquinol + NAD(+) + 4 H(+)(out)</text>
        <dbReference type="Rhea" id="RHEA:29091"/>
        <dbReference type="Rhea" id="RHEA-COMP:9565"/>
        <dbReference type="Rhea" id="RHEA-COMP:9566"/>
        <dbReference type="ChEBI" id="CHEBI:15378"/>
        <dbReference type="ChEBI" id="CHEBI:16389"/>
        <dbReference type="ChEBI" id="CHEBI:17976"/>
        <dbReference type="ChEBI" id="CHEBI:57540"/>
        <dbReference type="ChEBI" id="CHEBI:57945"/>
        <dbReference type="EC" id="7.1.1.2"/>
    </reaction>
</comment>
<evidence type="ECO:0000256" key="3">
    <source>
        <dbReference type="ARBA" id="ARBA00021007"/>
    </source>
</evidence>
<accession>A0A7S4YYV1</accession>